<evidence type="ECO:0000256" key="6">
    <source>
        <dbReference type="ARBA" id="ARBA00048117"/>
    </source>
</evidence>
<protein>
    <recommendedName>
        <fullName evidence="1">N(6)-L-threonylcarbamoyladenine synthase</fullName>
        <ecNumber evidence="1">2.3.1.234</ecNumber>
    </recommendedName>
</protein>
<dbReference type="Pfam" id="PF00814">
    <property type="entry name" value="TsaD"/>
    <property type="match status" value="1"/>
</dbReference>
<dbReference type="GO" id="GO:0005739">
    <property type="term" value="C:mitochondrion"/>
    <property type="evidence" value="ECO:0007669"/>
    <property type="project" value="UniProtKB-SubCell"/>
</dbReference>
<dbReference type="Proteomes" id="UP000694388">
    <property type="component" value="Unplaced"/>
</dbReference>
<dbReference type="InterPro" id="IPR017861">
    <property type="entry name" value="KAE1/TsaD"/>
</dbReference>
<dbReference type="AlphaFoldDB" id="A0A8C4R4A8"/>
<dbReference type="PANTHER" id="PTHR11735:SF6">
    <property type="entry name" value="TRNA N6-ADENOSINE THREONYLCARBAMOYLTRANSFERASE, MITOCHONDRIAL"/>
    <property type="match status" value="1"/>
</dbReference>
<dbReference type="GO" id="GO:0002949">
    <property type="term" value="P:tRNA threonylcarbamoyladenosine modification"/>
    <property type="evidence" value="ECO:0007669"/>
    <property type="project" value="UniProtKB-UniRule"/>
</dbReference>
<evidence type="ECO:0000256" key="4">
    <source>
        <dbReference type="ARBA" id="ARBA00022723"/>
    </source>
</evidence>
<evidence type="ECO:0000256" key="8">
    <source>
        <dbReference type="SAM" id="SignalP"/>
    </source>
</evidence>
<evidence type="ECO:0000313" key="10">
    <source>
        <dbReference type="Ensembl" id="ENSEBUP00000023975.1"/>
    </source>
</evidence>
<evidence type="ECO:0000256" key="2">
    <source>
        <dbReference type="ARBA" id="ARBA00022679"/>
    </source>
</evidence>
<dbReference type="NCBIfam" id="TIGR00329">
    <property type="entry name" value="gcp_kae1"/>
    <property type="match status" value="1"/>
</dbReference>
<accession>A0A8C4R4A8</accession>
<reference evidence="10" key="1">
    <citation type="submission" date="2025-05" db="UniProtKB">
        <authorList>
            <consortium name="Ensembl"/>
        </authorList>
    </citation>
    <scope>IDENTIFICATION</scope>
</reference>
<dbReference type="PANTHER" id="PTHR11735">
    <property type="entry name" value="TRNA N6-ADENOSINE THREONYLCARBAMOYLTRANSFERASE"/>
    <property type="match status" value="1"/>
</dbReference>
<keyword evidence="11" id="KW-1185">Reference proteome</keyword>
<sequence>MMMMMMVVMTLRFPRRGPCHAFTPCIPGWIRAPNSLCPLAPRRFFISKPSSRIAVVVPTSTPPHHHDWATNLSIMRSPVVSRFTSAVTFSPPSRYTATRHDSTTHTTRPLLGIETSCDETGAAVVDATDGVVLGEALHSQLNTHTQMGGIHYEMAQRLHRENVARVVDEAMRAAGVSVGDLTAVATTVRPGLPFSLAVGMEFTIGLLDACPKPFIPIHHMEAHALTVRLLHPVPFPFLVLLLSGGHCLLAVARGIGDFLRLGETLDSAPGCVLDRIARRLSLLRLSECAGMSGGQALEHVALKGDCDAMNLPEPLIQMRDCNFSFSGLLSAVCRIIERKEKEEGKNPGDVLSCASDIASAVQHSVGLHIAKRTHRAMMFALRYWLVPRNPTLVVSGGVASNAYIRAMLRSVAGDADFNLLCPPARLCTDNGVMIAWNGVERFRANLGVLPSPEGIRFEPIYMNTRNEDKAQNT</sequence>
<organism evidence="10 11">
    <name type="scientific">Eptatretus burgeri</name>
    <name type="common">Inshore hagfish</name>
    <dbReference type="NCBI Taxonomy" id="7764"/>
    <lineage>
        <taxon>Eukaryota</taxon>
        <taxon>Metazoa</taxon>
        <taxon>Chordata</taxon>
        <taxon>Craniata</taxon>
        <taxon>Vertebrata</taxon>
        <taxon>Cyclostomata</taxon>
        <taxon>Myxini</taxon>
        <taxon>Myxiniformes</taxon>
        <taxon>Myxinidae</taxon>
        <taxon>Eptatretinae</taxon>
        <taxon>Eptatretus</taxon>
    </lineage>
</organism>
<feature type="chain" id="PRO_5044680580" description="N(6)-L-threonylcarbamoyladenine synthase" evidence="8">
    <location>
        <begin position="22"/>
        <end position="473"/>
    </location>
</feature>
<dbReference type="PRINTS" id="PR00789">
    <property type="entry name" value="OSIALOPTASE"/>
</dbReference>
<dbReference type="InterPro" id="IPR043129">
    <property type="entry name" value="ATPase_NBD"/>
</dbReference>
<name>A0A8C4R4A8_EPTBU</name>
<dbReference type="InterPro" id="IPR022450">
    <property type="entry name" value="TsaD"/>
</dbReference>
<keyword evidence="4 7" id="KW-0479">Metal-binding</keyword>
<keyword evidence="2 7" id="KW-0808">Transferase</keyword>
<comment type="catalytic activity">
    <reaction evidence="6 7">
        <text>L-threonylcarbamoyladenylate + adenosine(37) in tRNA = N(6)-L-threonylcarbamoyladenosine(37) in tRNA + AMP + H(+)</text>
        <dbReference type="Rhea" id="RHEA:37059"/>
        <dbReference type="Rhea" id="RHEA-COMP:10162"/>
        <dbReference type="Rhea" id="RHEA-COMP:10163"/>
        <dbReference type="ChEBI" id="CHEBI:15378"/>
        <dbReference type="ChEBI" id="CHEBI:73682"/>
        <dbReference type="ChEBI" id="CHEBI:74411"/>
        <dbReference type="ChEBI" id="CHEBI:74418"/>
        <dbReference type="ChEBI" id="CHEBI:456215"/>
        <dbReference type="EC" id="2.3.1.234"/>
    </reaction>
</comment>
<dbReference type="OMA" id="NAAMIGC"/>
<comment type="function">
    <text evidence="7">Required for the formation of a threonylcarbamoyl group on adenosine at position 37 (t(6)A37) in mitochondrial tRNAs that read codons beginning with adenine. Probably involved in the transfer of the threonylcarbamoyl moiety of threonylcarbamoyl-AMP (TC-AMP) to the N6 group of A37. Involved in mitochondrial genome maintenance.</text>
</comment>
<evidence type="ECO:0000259" key="9">
    <source>
        <dbReference type="Pfam" id="PF00814"/>
    </source>
</evidence>
<dbReference type="HAMAP" id="MF_01445">
    <property type="entry name" value="TsaD"/>
    <property type="match status" value="1"/>
</dbReference>
<comment type="similarity">
    <text evidence="7">Belongs to the KAE1 / TsaD family.</text>
</comment>
<keyword evidence="5 7" id="KW-0012">Acyltransferase</keyword>
<dbReference type="CDD" id="cd24134">
    <property type="entry name" value="ASKHA_NBD_OSGEPL1_QRI7_euk"/>
    <property type="match status" value="1"/>
</dbReference>
<evidence type="ECO:0000256" key="7">
    <source>
        <dbReference type="HAMAP-Rule" id="MF_03179"/>
    </source>
</evidence>
<dbReference type="SUPFAM" id="SSF53067">
    <property type="entry name" value="Actin-like ATPase domain"/>
    <property type="match status" value="1"/>
</dbReference>
<keyword evidence="8" id="KW-0732">Signal</keyword>
<keyword evidence="7" id="KW-0496">Mitochondrion</keyword>
<dbReference type="GO" id="GO:0046872">
    <property type="term" value="F:metal ion binding"/>
    <property type="evidence" value="ECO:0007669"/>
    <property type="project" value="UniProtKB-KW"/>
</dbReference>
<comment type="subcellular location">
    <subcellularLocation>
        <location evidence="7">Mitochondrion</location>
    </subcellularLocation>
</comment>
<feature type="signal peptide" evidence="8">
    <location>
        <begin position="1"/>
        <end position="21"/>
    </location>
</feature>
<evidence type="ECO:0000256" key="1">
    <source>
        <dbReference type="ARBA" id="ARBA00012156"/>
    </source>
</evidence>
<comment type="cofactor">
    <cofactor evidence="7">
        <name>a divalent metal cation</name>
        <dbReference type="ChEBI" id="CHEBI:60240"/>
    </cofactor>
    <text evidence="7">Binds 1 divalent metal cation per subunit.</text>
</comment>
<feature type="domain" description="Gcp-like" evidence="9">
    <location>
        <begin position="132"/>
        <end position="436"/>
    </location>
</feature>
<dbReference type="Ensembl" id="ENSEBUT00000024599.1">
    <property type="protein sequence ID" value="ENSEBUP00000024024.1"/>
    <property type="gene ID" value="ENSEBUG00000014775.1"/>
</dbReference>
<dbReference type="Gene3D" id="3.30.420.40">
    <property type="match status" value="2"/>
</dbReference>
<dbReference type="Ensembl" id="ENSEBUT00000024572.1">
    <property type="protein sequence ID" value="ENSEBUP00000023995.1"/>
    <property type="gene ID" value="ENSEBUG00000014775.1"/>
</dbReference>
<dbReference type="GeneTree" id="ENSGT00940000153744"/>
<evidence type="ECO:0000256" key="5">
    <source>
        <dbReference type="ARBA" id="ARBA00023315"/>
    </source>
</evidence>
<dbReference type="GO" id="GO:0061711">
    <property type="term" value="F:tRNA N(6)-L-threonylcarbamoyladenine synthase activity"/>
    <property type="evidence" value="ECO:0007669"/>
    <property type="project" value="UniProtKB-EC"/>
</dbReference>
<evidence type="ECO:0000256" key="3">
    <source>
        <dbReference type="ARBA" id="ARBA00022694"/>
    </source>
</evidence>
<evidence type="ECO:0000313" key="11">
    <source>
        <dbReference type="Proteomes" id="UP000694388"/>
    </source>
</evidence>
<dbReference type="InterPro" id="IPR000905">
    <property type="entry name" value="Gcp-like_dom"/>
</dbReference>
<proteinExistence type="inferred from homology"/>
<dbReference type="Ensembl" id="ENSEBUT00000024551.1">
    <property type="protein sequence ID" value="ENSEBUP00000023975.1"/>
    <property type="gene ID" value="ENSEBUG00000014775.1"/>
</dbReference>
<dbReference type="EC" id="2.3.1.234" evidence="1"/>
<keyword evidence="3 7" id="KW-0819">tRNA processing</keyword>